<accession>A0A8B6DDG1</accession>
<evidence type="ECO:0000313" key="2">
    <source>
        <dbReference type="EMBL" id="VDI17597.1"/>
    </source>
</evidence>
<organism evidence="2 3">
    <name type="scientific">Mytilus galloprovincialis</name>
    <name type="common">Mediterranean mussel</name>
    <dbReference type="NCBI Taxonomy" id="29158"/>
    <lineage>
        <taxon>Eukaryota</taxon>
        <taxon>Metazoa</taxon>
        <taxon>Spiralia</taxon>
        <taxon>Lophotrochozoa</taxon>
        <taxon>Mollusca</taxon>
        <taxon>Bivalvia</taxon>
        <taxon>Autobranchia</taxon>
        <taxon>Pteriomorphia</taxon>
        <taxon>Mytilida</taxon>
        <taxon>Mytiloidea</taxon>
        <taxon>Mytilidae</taxon>
        <taxon>Mytilinae</taxon>
        <taxon>Mytilus</taxon>
    </lineage>
</organism>
<feature type="region of interest" description="Disordered" evidence="1">
    <location>
        <begin position="69"/>
        <end position="90"/>
    </location>
</feature>
<gene>
    <name evidence="2" type="ORF">MGAL_10B059705</name>
</gene>
<dbReference type="Proteomes" id="UP000596742">
    <property type="component" value="Unassembled WGS sequence"/>
</dbReference>
<dbReference type="EMBL" id="UYJE01003243">
    <property type="protein sequence ID" value="VDI17597.1"/>
    <property type="molecule type" value="Genomic_DNA"/>
</dbReference>
<name>A0A8B6DDG1_MYTGA</name>
<dbReference type="OrthoDB" id="6145148at2759"/>
<evidence type="ECO:0000256" key="1">
    <source>
        <dbReference type="SAM" id="MobiDB-lite"/>
    </source>
</evidence>
<keyword evidence="3" id="KW-1185">Reference proteome</keyword>
<reference evidence="2" key="1">
    <citation type="submission" date="2018-11" db="EMBL/GenBank/DDBJ databases">
        <authorList>
            <person name="Alioto T."/>
            <person name="Alioto T."/>
        </authorList>
    </citation>
    <scope>NUCLEOTIDE SEQUENCE</scope>
</reference>
<protein>
    <submittedName>
        <fullName evidence="2">Uncharacterized protein</fullName>
    </submittedName>
</protein>
<comment type="caution">
    <text evidence="2">The sequence shown here is derived from an EMBL/GenBank/DDBJ whole genome shotgun (WGS) entry which is preliminary data.</text>
</comment>
<proteinExistence type="predicted"/>
<sequence>MTNSIEAKTRKLKADAENDYNKTHKEVRQCVRKDRRAYIENLASQADEAANMRNMKDLYDRTTKLASKFKQTGKASDPDNIPPEAIKASPDPTVNLLHKLFNDICQQEENLQEWKEGHLIKLPKKGNLKECNNCRGIA</sequence>
<evidence type="ECO:0000313" key="3">
    <source>
        <dbReference type="Proteomes" id="UP000596742"/>
    </source>
</evidence>
<dbReference type="AlphaFoldDB" id="A0A8B6DDG1"/>